<feature type="transmembrane region" description="Helical" evidence="1">
    <location>
        <begin position="25"/>
        <end position="46"/>
    </location>
</feature>
<protein>
    <submittedName>
        <fullName evidence="3">EamA family transporter</fullName>
    </submittedName>
</protein>
<evidence type="ECO:0000256" key="1">
    <source>
        <dbReference type="SAM" id="Phobius"/>
    </source>
</evidence>
<evidence type="ECO:0000313" key="3">
    <source>
        <dbReference type="EMBL" id="KAA5535011.1"/>
    </source>
</evidence>
<feature type="transmembrane region" description="Helical" evidence="1">
    <location>
        <begin position="137"/>
        <end position="157"/>
    </location>
</feature>
<keyword evidence="1" id="KW-0472">Membrane</keyword>
<feature type="transmembrane region" description="Helical" evidence="1">
    <location>
        <begin position="110"/>
        <end position="130"/>
    </location>
</feature>
<sequence>MLFYTFAGIHFIFPQKKPTIIMKRAYAQIHLAVLLWGFTGILGKAISLSAPVLVWYRMLITAGILAIILTNRGDWIKIIRKDLVRIIGIGVMYAIHWVAFYASIKYSNASIAMVCLATASVFTALLDPLLNKGKFNYIEIFLSFIAIAGVYCIYALQPHATNGSAGMVHFEWGVILGVIAAIISAIFTVLNKPLAEKYQPRTIVFYEMTIGLIFLSVLAPFYIYNQGETLQLLPQGWDYLWIFLLSYCCTVWGQSLAMSALKHLSAFTITLSVNLEPVYGIILAFLIYKENNQLGYGFYIGMGFIFMSLMLQILIIVFRNKAAKDLRKNKFPIQ</sequence>
<evidence type="ECO:0000259" key="2">
    <source>
        <dbReference type="Pfam" id="PF00892"/>
    </source>
</evidence>
<feature type="transmembrane region" description="Helical" evidence="1">
    <location>
        <begin position="294"/>
        <end position="318"/>
    </location>
</feature>
<dbReference type="InterPro" id="IPR037185">
    <property type="entry name" value="EmrE-like"/>
</dbReference>
<feature type="transmembrane region" description="Helical" evidence="1">
    <location>
        <begin position="83"/>
        <end position="104"/>
    </location>
</feature>
<dbReference type="AlphaFoldDB" id="A0A5M6CIJ3"/>
<comment type="caution">
    <text evidence="3">The sequence shown here is derived from an EMBL/GenBank/DDBJ whole genome shotgun (WGS) entry which is preliminary data.</text>
</comment>
<name>A0A5M6CIJ3_9BACT</name>
<keyword evidence="4" id="KW-1185">Reference proteome</keyword>
<reference evidence="3 4" key="1">
    <citation type="submission" date="2019-09" db="EMBL/GenBank/DDBJ databases">
        <title>Genome sequence and assembly of Taibaiella sp.</title>
        <authorList>
            <person name="Chhetri G."/>
        </authorList>
    </citation>
    <scope>NUCLEOTIDE SEQUENCE [LARGE SCALE GENOMIC DNA]</scope>
    <source>
        <strain evidence="3 4">KVB11</strain>
    </source>
</reference>
<dbReference type="InterPro" id="IPR000620">
    <property type="entry name" value="EamA_dom"/>
</dbReference>
<feature type="transmembrane region" description="Helical" evidence="1">
    <location>
        <begin position="264"/>
        <end position="288"/>
    </location>
</feature>
<feature type="domain" description="EamA" evidence="2">
    <location>
        <begin position="172"/>
        <end position="311"/>
    </location>
</feature>
<keyword evidence="1" id="KW-0812">Transmembrane</keyword>
<feature type="transmembrane region" description="Helical" evidence="1">
    <location>
        <begin position="239"/>
        <end position="257"/>
    </location>
</feature>
<proteinExistence type="predicted"/>
<dbReference type="PANTHER" id="PTHR22911">
    <property type="entry name" value="ACYL-MALONYL CONDENSING ENZYME-RELATED"/>
    <property type="match status" value="1"/>
</dbReference>
<organism evidence="3 4">
    <name type="scientific">Taibaiella lutea</name>
    <dbReference type="NCBI Taxonomy" id="2608001"/>
    <lineage>
        <taxon>Bacteria</taxon>
        <taxon>Pseudomonadati</taxon>
        <taxon>Bacteroidota</taxon>
        <taxon>Chitinophagia</taxon>
        <taxon>Chitinophagales</taxon>
        <taxon>Chitinophagaceae</taxon>
        <taxon>Taibaiella</taxon>
    </lineage>
</organism>
<dbReference type="Proteomes" id="UP000323632">
    <property type="component" value="Unassembled WGS sequence"/>
</dbReference>
<dbReference type="PANTHER" id="PTHR22911:SF79">
    <property type="entry name" value="MOBA-LIKE NTP TRANSFERASE DOMAIN-CONTAINING PROTEIN"/>
    <property type="match status" value="1"/>
</dbReference>
<keyword evidence="1" id="KW-1133">Transmembrane helix</keyword>
<feature type="transmembrane region" description="Helical" evidence="1">
    <location>
        <begin position="203"/>
        <end position="224"/>
    </location>
</feature>
<gene>
    <name evidence="3" type="ORF">F0919_10460</name>
</gene>
<feature type="transmembrane region" description="Helical" evidence="1">
    <location>
        <begin position="52"/>
        <end position="71"/>
    </location>
</feature>
<evidence type="ECO:0000313" key="4">
    <source>
        <dbReference type="Proteomes" id="UP000323632"/>
    </source>
</evidence>
<accession>A0A5M6CIJ3</accession>
<dbReference type="SUPFAM" id="SSF103481">
    <property type="entry name" value="Multidrug resistance efflux transporter EmrE"/>
    <property type="match status" value="2"/>
</dbReference>
<feature type="domain" description="EamA" evidence="2">
    <location>
        <begin position="28"/>
        <end position="154"/>
    </location>
</feature>
<dbReference type="Pfam" id="PF00892">
    <property type="entry name" value="EamA"/>
    <property type="match status" value="2"/>
</dbReference>
<feature type="transmembrane region" description="Helical" evidence="1">
    <location>
        <begin position="169"/>
        <end position="191"/>
    </location>
</feature>
<dbReference type="GO" id="GO:0016020">
    <property type="term" value="C:membrane"/>
    <property type="evidence" value="ECO:0007669"/>
    <property type="project" value="InterPro"/>
</dbReference>
<dbReference type="EMBL" id="VWSH01000002">
    <property type="protein sequence ID" value="KAA5535011.1"/>
    <property type="molecule type" value="Genomic_DNA"/>
</dbReference>